<evidence type="ECO:0000256" key="6">
    <source>
        <dbReference type="ARBA" id="ARBA00022750"/>
    </source>
</evidence>
<dbReference type="GO" id="GO:0019899">
    <property type="term" value="F:enzyme binding"/>
    <property type="evidence" value="ECO:0007669"/>
    <property type="project" value="UniProtKB-ARBA"/>
</dbReference>
<keyword evidence="8" id="KW-0378">Hydrolase</keyword>
<accession>A0A0N5BIP6</accession>
<evidence type="ECO:0000256" key="7">
    <source>
        <dbReference type="ARBA" id="ARBA00022759"/>
    </source>
</evidence>
<dbReference type="GO" id="GO:0006508">
    <property type="term" value="P:proteolysis"/>
    <property type="evidence" value="ECO:0007669"/>
    <property type="project" value="UniProtKB-KW"/>
</dbReference>
<evidence type="ECO:0000259" key="18">
    <source>
        <dbReference type="PROSITE" id="PS50878"/>
    </source>
</evidence>
<dbReference type="Pfam" id="PF17919">
    <property type="entry name" value="RT_RNaseH_2"/>
    <property type="match status" value="1"/>
</dbReference>
<evidence type="ECO:0000256" key="10">
    <source>
        <dbReference type="ARBA" id="ARBA00022884"/>
    </source>
</evidence>
<evidence type="ECO:0000256" key="3">
    <source>
        <dbReference type="ARBA" id="ARBA00022679"/>
    </source>
</evidence>
<keyword evidence="14" id="KW-0511">Multifunctional enzyme</keyword>
<keyword evidence="4" id="KW-0548">Nucleotidyltransferase</keyword>
<evidence type="ECO:0000256" key="8">
    <source>
        <dbReference type="ARBA" id="ARBA00022801"/>
    </source>
</evidence>
<evidence type="ECO:0000256" key="13">
    <source>
        <dbReference type="ARBA" id="ARBA00023125"/>
    </source>
</evidence>
<keyword evidence="12" id="KW-0695">RNA-directed DNA polymerase</keyword>
<dbReference type="GO" id="GO:0004519">
    <property type="term" value="F:endonuclease activity"/>
    <property type="evidence" value="ECO:0007669"/>
    <property type="project" value="UniProtKB-KW"/>
</dbReference>
<dbReference type="Pfam" id="PF17917">
    <property type="entry name" value="RT_RNaseH"/>
    <property type="match status" value="1"/>
</dbReference>
<evidence type="ECO:0000256" key="5">
    <source>
        <dbReference type="ARBA" id="ARBA00022722"/>
    </source>
</evidence>
<dbReference type="Pfam" id="PF17921">
    <property type="entry name" value="Integrase_H2C2"/>
    <property type="match status" value="1"/>
</dbReference>
<evidence type="ECO:0000256" key="9">
    <source>
        <dbReference type="ARBA" id="ARBA00022842"/>
    </source>
</evidence>
<keyword evidence="6" id="KW-0064">Aspartyl protease</keyword>
<evidence type="ECO:0000256" key="2">
    <source>
        <dbReference type="ARBA" id="ARBA00022670"/>
    </source>
</evidence>
<dbReference type="SUPFAM" id="SSF57756">
    <property type="entry name" value="Retrovirus zinc finger-like domains"/>
    <property type="match status" value="1"/>
</dbReference>
<dbReference type="STRING" id="174720.A0A0N5BIP6"/>
<dbReference type="InterPro" id="IPR041588">
    <property type="entry name" value="Integrase_H2C2"/>
</dbReference>
<feature type="region of interest" description="Disordered" evidence="16">
    <location>
        <begin position="1364"/>
        <end position="1385"/>
    </location>
</feature>
<dbReference type="SUPFAM" id="SSF56672">
    <property type="entry name" value="DNA/RNA polymerases"/>
    <property type="match status" value="1"/>
</dbReference>
<evidence type="ECO:0000313" key="20">
    <source>
        <dbReference type="Proteomes" id="UP000046392"/>
    </source>
</evidence>
<dbReference type="Gene3D" id="3.10.10.10">
    <property type="entry name" value="HIV Type 1 Reverse Transcriptase, subunit A, domain 1"/>
    <property type="match status" value="1"/>
</dbReference>
<dbReference type="EC" id="2.7.7.49" evidence="1"/>
<dbReference type="PROSITE" id="PS50158">
    <property type="entry name" value="ZF_CCHC"/>
    <property type="match status" value="1"/>
</dbReference>
<dbReference type="GO" id="GO:0008270">
    <property type="term" value="F:zinc ion binding"/>
    <property type="evidence" value="ECO:0007669"/>
    <property type="project" value="UniProtKB-KW"/>
</dbReference>
<dbReference type="InterPro" id="IPR012337">
    <property type="entry name" value="RNaseH-like_sf"/>
</dbReference>
<dbReference type="GO" id="GO:0042575">
    <property type="term" value="C:DNA polymerase complex"/>
    <property type="evidence" value="ECO:0007669"/>
    <property type="project" value="UniProtKB-ARBA"/>
</dbReference>
<keyword evidence="13" id="KW-0238">DNA-binding</keyword>
<organism evidence="20 21">
    <name type="scientific">Strongyloides papillosus</name>
    <name type="common">Intestinal threadworm</name>
    <dbReference type="NCBI Taxonomy" id="174720"/>
    <lineage>
        <taxon>Eukaryota</taxon>
        <taxon>Metazoa</taxon>
        <taxon>Ecdysozoa</taxon>
        <taxon>Nematoda</taxon>
        <taxon>Chromadorea</taxon>
        <taxon>Rhabditida</taxon>
        <taxon>Tylenchina</taxon>
        <taxon>Panagrolaimomorpha</taxon>
        <taxon>Strongyloidoidea</taxon>
        <taxon>Strongyloididae</taxon>
        <taxon>Strongyloides</taxon>
    </lineage>
</organism>
<keyword evidence="10" id="KW-0694">RNA-binding</keyword>
<keyword evidence="5" id="KW-0540">Nuclease</keyword>
<dbReference type="InterPro" id="IPR021109">
    <property type="entry name" value="Peptidase_aspartic_dom_sf"/>
</dbReference>
<feature type="domain" description="Integrase catalytic" evidence="19">
    <location>
        <begin position="1143"/>
        <end position="1305"/>
    </location>
</feature>
<dbReference type="InterPro" id="IPR001584">
    <property type="entry name" value="Integrase_cat-core"/>
</dbReference>
<dbReference type="Pfam" id="PF00078">
    <property type="entry name" value="RVT_1"/>
    <property type="match status" value="1"/>
</dbReference>
<dbReference type="InterPro" id="IPR036875">
    <property type="entry name" value="Znf_CCHC_sf"/>
</dbReference>
<dbReference type="PANTHER" id="PTHR37984">
    <property type="entry name" value="PROTEIN CBG26694"/>
    <property type="match status" value="1"/>
</dbReference>
<dbReference type="SUPFAM" id="SSF50630">
    <property type="entry name" value="Acid proteases"/>
    <property type="match status" value="1"/>
</dbReference>
<proteinExistence type="predicted"/>
<dbReference type="GO" id="GO:0003677">
    <property type="term" value="F:DNA binding"/>
    <property type="evidence" value="ECO:0007669"/>
    <property type="project" value="UniProtKB-KW"/>
</dbReference>
<evidence type="ECO:0000256" key="14">
    <source>
        <dbReference type="ARBA" id="ARBA00023268"/>
    </source>
</evidence>
<dbReference type="InterPro" id="IPR043128">
    <property type="entry name" value="Rev_trsase/Diguanyl_cyclase"/>
</dbReference>
<dbReference type="InterPro" id="IPR050951">
    <property type="entry name" value="Retrovirus_Pol_polyprotein"/>
</dbReference>
<evidence type="ECO:0000256" key="12">
    <source>
        <dbReference type="ARBA" id="ARBA00022918"/>
    </source>
</evidence>
<dbReference type="InterPro" id="IPR001969">
    <property type="entry name" value="Aspartic_peptidase_AS"/>
</dbReference>
<dbReference type="PROSITE" id="PS50994">
    <property type="entry name" value="INTEGRASE"/>
    <property type="match status" value="1"/>
</dbReference>
<protein>
    <recommendedName>
        <fullName evidence="1">RNA-directed DNA polymerase</fullName>
        <ecNumber evidence="1">2.7.7.49</ecNumber>
    </recommendedName>
</protein>
<dbReference type="Gene3D" id="4.10.60.10">
    <property type="entry name" value="Zinc finger, CCHC-type"/>
    <property type="match status" value="1"/>
</dbReference>
<evidence type="ECO:0000313" key="21">
    <source>
        <dbReference type="WBParaSite" id="SPAL_0000582600.1"/>
    </source>
</evidence>
<evidence type="ECO:0000256" key="1">
    <source>
        <dbReference type="ARBA" id="ARBA00012493"/>
    </source>
</evidence>
<evidence type="ECO:0000259" key="19">
    <source>
        <dbReference type="PROSITE" id="PS50994"/>
    </source>
</evidence>
<dbReference type="Gene3D" id="2.40.70.10">
    <property type="entry name" value="Acid Proteases"/>
    <property type="match status" value="1"/>
</dbReference>
<keyword evidence="15" id="KW-0479">Metal-binding</keyword>
<dbReference type="InterPro" id="IPR041373">
    <property type="entry name" value="RT_RNaseH"/>
</dbReference>
<dbReference type="GO" id="GO:0003964">
    <property type="term" value="F:RNA-directed DNA polymerase activity"/>
    <property type="evidence" value="ECO:0007669"/>
    <property type="project" value="UniProtKB-KW"/>
</dbReference>
<keyword evidence="2" id="KW-0645">Protease</keyword>
<dbReference type="GO" id="GO:0004190">
    <property type="term" value="F:aspartic-type endopeptidase activity"/>
    <property type="evidence" value="ECO:0007669"/>
    <property type="project" value="UniProtKB-KW"/>
</dbReference>
<feature type="domain" description="Reverse transcriptase" evidence="18">
    <location>
        <begin position="522"/>
        <end position="776"/>
    </location>
</feature>
<dbReference type="PROSITE" id="PS50878">
    <property type="entry name" value="RT_POL"/>
    <property type="match status" value="1"/>
</dbReference>
<dbReference type="InterPro" id="IPR000477">
    <property type="entry name" value="RT_dom"/>
</dbReference>
<keyword evidence="9" id="KW-0460">Magnesium</keyword>
<dbReference type="Proteomes" id="UP000046392">
    <property type="component" value="Unplaced"/>
</dbReference>
<keyword evidence="20" id="KW-1185">Reference proteome</keyword>
<name>A0A0N5BIP6_STREA</name>
<keyword evidence="7" id="KW-0255">Endonuclease</keyword>
<feature type="domain" description="CCHC-type" evidence="17">
    <location>
        <begin position="305"/>
        <end position="319"/>
    </location>
</feature>
<sequence length="1453" mass="168348">MPSKEEKLKSVLSAANELGLNISNEVVPGKKLSVINLLLRGYSDKPEELVENIRLIVADIKRLLKTTTVLVKKPKAEEKTEKMARYDLSLYKTLPVFEGESSFVNFYEQFKDAMEFAVDDEDEEELHPVPEKKQLVLLKGKLGEKVQERLRTIDKDSNLTQITEFLKECYAKYEVSKDKLRIHINRMSRDDFKNYEEYLKELFKLCEKYHMKEEKEVRDKLIIADIICKHDAQTQRAVENCGIKNPDDLVEFLKLREKRDGKFDNVRNKKGFSSKSFNQSKTEVKGTKFKMHQETPVNKKDNIICYACQSKGHYASECKTKGDSLEKVSRIETERKVNVVKKDKMKKFDRCPRSVSERCNNDLIINVKLGKKSKEVERICMVKGLIDTGSTVTIISEKEARYLGYDDNVCKDEGTSFVLANGAKWKAEGTMMLEICIEDVKIYNQVSIVKEEEICTNGKYNMIIGNDTLMAEGANINYATKEITFLGRLVNANCDSNVKAEGLMNRVSTVRREGTPCVFELKEKMKSAFPEVISDSKVDIGCCKLSAPKLQVLKQFPKAYRYKHSVKDKEIIKETIEQWLQIGAIKKCYNPSVIINLTVAVRFDTTEVVMKNDKLEDEVQIQVKRDTRNLKDEYGRLCKGRYFSKIDLRQFFLQIPLNEEDKTLLGIQCPVTNELYSWQRLPFGLNVSSSIAQSIINEVIENCEFKDENGAVIDENLYGVMAYIDDILIYTMEDSMQFHKTILFCMLKGLCNYGLKINAGKMELMRTEICYLNVILSHMKIRPNPMYIKGLLKMKKPSNVSELRRYLGAVNYCRDFIFGITELEKPLLTLLQKDQSYLWTDECERSYNEIQTMLKEVGFLKLPDQSREFILFVDASKYSESGLLMQMAKVNEIEKLWIEKESKRYPDKYKGIVEDLKENQSSINEDEERLLPVGYYSKKLGMGESASATLLEVRGLCRTLDHFKEVTKTSKVIAYTDHKPILQMLKGGKPESGRYIRYINRIFQYDGLRIRYLEGAKNIAADYMSRAYCRATRRKLIRVKEKGNEILVKDGNNPAEEGGGCTESQLNDEIQGKEEMEEKKLLLFKEIHDQQGHPYAEASIDMLEKRWPYENIKREYRNYVNNCKICIERNGIHKTMMKMGEFTADRPLQMVQMDCLGPLPTSERGYKHLLVWIDVNTRFVGGWPIPDLSHEKIVEAVEESLIYRYGMVENVKADNSKYFDKALEVLKERYKIGVERGVPYKHTSQSLVERVIQTLQNVISKTGMELLINLEAQWDKVVQRGFYAINNMKHATLRESPYFLMFGRRPLLSWDLEEMEDMDATEREGRISYLVDQQTEFEHQLCNRYSALLMKAVRSKMNQMIMENKKKEKSAVEKSHYTPEQTPRDRLNIKVGDPVAVFFPKKNKFEACWKTGYIVVNITNDEGESLKIYCKKKNKTKGRPLVRSINDVKLLNL</sequence>
<keyword evidence="15" id="KW-0862">Zinc</keyword>
<dbReference type="InterPro" id="IPR036397">
    <property type="entry name" value="RNaseH_sf"/>
</dbReference>
<dbReference type="GO" id="GO:0015074">
    <property type="term" value="P:DNA integration"/>
    <property type="evidence" value="ECO:0007669"/>
    <property type="project" value="UniProtKB-KW"/>
</dbReference>
<dbReference type="SUPFAM" id="SSF53098">
    <property type="entry name" value="Ribonuclease H-like"/>
    <property type="match status" value="1"/>
</dbReference>
<evidence type="ECO:0000256" key="4">
    <source>
        <dbReference type="ARBA" id="ARBA00022695"/>
    </source>
</evidence>
<dbReference type="CDD" id="cd00303">
    <property type="entry name" value="retropepsin_like"/>
    <property type="match status" value="1"/>
</dbReference>
<keyword evidence="15" id="KW-0863">Zinc-finger</keyword>
<reference evidence="21" key="1">
    <citation type="submission" date="2017-02" db="UniProtKB">
        <authorList>
            <consortium name="WormBaseParasite"/>
        </authorList>
    </citation>
    <scope>IDENTIFICATION</scope>
</reference>
<dbReference type="CDD" id="cd01647">
    <property type="entry name" value="RT_LTR"/>
    <property type="match status" value="1"/>
</dbReference>
<dbReference type="Pfam" id="PF00098">
    <property type="entry name" value="zf-CCHC"/>
    <property type="match status" value="1"/>
</dbReference>
<dbReference type="WBParaSite" id="SPAL_0000582600.1">
    <property type="protein sequence ID" value="SPAL_0000582600.1"/>
    <property type="gene ID" value="SPAL_0000582600"/>
</dbReference>
<dbReference type="PANTHER" id="PTHR37984:SF5">
    <property type="entry name" value="PROTEIN NYNRIN-LIKE"/>
    <property type="match status" value="1"/>
</dbReference>
<evidence type="ECO:0000259" key="17">
    <source>
        <dbReference type="PROSITE" id="PS50158"/>
    </source>
</evidence>
<keyword evidence="3" id="KW-0808">Transferase</keyword>
<evidence type="ECO:0000256" key="15">
    <source>
        <dbReference type="PROSITE-ProRule" id="PRU00047"/>
    </source>
</evidence>
<dbReference type="FunFam" id="3.30.70.270:FF:000020">
    <property type="entry name" value="Transposon Tf2-6 polyprotein-like Protein"/>
    <property type="match status" value="1"/>
</dbReference>
<dbReference type="Gene3D" id="3.30.420.10">
    <property type="entry name" value="Ribonuclease H-like superfamily/Ribonuclease H"/>
    <property type="match status" value="1"/>
</dbReference>
<dbReference type="PROSITE" id="PS00141">
    <property type="entry name" value="ASP_PROTEASE"/>
    <property type="match status" value="1"/>
</dbReference>
<dbReference type="InterPro" id="IPR043502">
    <property type="entry name" value="DNA/RNA_pol_sf"/>
</dbReference>
<evidence type="ECO:0000256" key="16">
    <source>
        <dbReference type="SAM" id="MobiDB-lite"/>
    </source>
</evidence>
<evidence type="ECO:0000256" key="11">
    <source>
        <dbReference type="ARBA" id="ARBA00022908"/>
    </source>
</evidence>
<dbReference type="InterPro" id="IPR041577">
    <property type="entry name" value="RT_RNaseH_2"/>
</dbReference>
<dbReference type="InterPro" id="IPR001878">
    <property type="entry name" value="Znf_CCHC"/>
</dbReference>
<keyword evidence="11" id="KW-0229">DNA integration</keyword>
<dbReference type="GO" id="GO:0003723">
    <property type="term" value="F:RNA binding"/>
    <property type="evidence" value="ECO:0007669"/>
    <property type="project" value="UniProtKB-KW"/>
</dbReference>
<dbReference type="Gene3D" id="3.30.70.270">
    <property type="match status" value="2"/>
</dbReference>